<name>A0A9P4VIJ6_9PEZI</name>
<organism evidence="2 3">
    <name type="scientific">Patellaria atrata CBS 101060</name>
    <dbReference type="NCBI Taxonomy" id="1346257"/>
    <lineage>
        <taxon>Eukaryota</taxon>
        <taxon>Fungi</taxon>
        <taxon>Dikarya</taxon>
        <taxon>Ascomycota</taxon>
        <taxon>Pezizomycotina</taxon>
        <taxon>Dothideomycetes</taxon>
        <taxon>Dothideomycetes incertae sedis</taxon>
        <taxon>Patellariales</taxon>
        <taxon>Patellariaceae</taxon>
        <taxon>Patellaria</taxon>
    </lineage>
</organism>
<accession>A0A9P4VIJ6</accession>
<proteinExistence type="predicted"/>
<dbReference type="AlphaFoldDB" id="A0A9P4VIJ6"/>
<evidence type="ECO:0000313" key="2">
    <source>
        <dbReference type="EMBL" id="KAF2834131.1"/>
    </source>
</evidence>
<reference evidence="2" key="1">
    <citation type="journal article" date="2020" name="Stud. Mycol.">
        <title>101 Dothideomycetes genomes: a test case for predicting lifestyles and emergence of pathogens.</title>
        <authorList>
            <person name="Haridas S."/>
            <person name="Albert R."/>
            <person name="Binder M."/>
            <person name="Bloem J."/>
            <person name="Labutti K."/>
            <person name="Salamov A."/>
            <person name="Andreopoulos B."/>
            <person name="Baker S."/>
            <person name="Barry K."/>
            <person name="Bills G."/>
            <person name="Bluhm B."/>
            <person name="Cannon C."/>
            <person name="Castanera R."/>
            <person name="Culley D."/>
            <person name="Daum C."/>
            <person name="Ezra D."/>
            <person name="Gonzalez J."/>
            <person name="Henrissat B."/>
            <person name="Kuo A."/>
            <person name="Liang C."/>
            <person name="Lipzen A."/>
            <person name="Lutzoni F."/>
            <person name="Magnuson J."/>
            <person name="Mondo S."/>
            <person name="Nolan M."/>
            <person name="Ohm R."/>
            <person name="Pangilinan J."/>
            <person name="Park H.-J."/>
            <person name="Ramirez L."/>
            <person name="Alfaro M."/>
            <person name="Sun H."/>
            <person name="Tritt A."/>
            <person name="Yoshinaga Y."/>
            <person name="Zwiers L.-H."/>
            <person name="Turgeon B."/>
            <person name="Goodwin S."/>
            <person name="Spatafora J."/>
            <person name="Crous P."/>
            <person name="Grigoriev I."/>
        </authorList>
    </citation>
    <scope>NUCLEOTIDE SEQUENCE</scope>
    <source>
        <strain evidence="2">CBS 101060</strain>
    </source>
</reference>
<keyword evidence="1" id="KW-1133">Transmembrane helix</keyword>
<dbReference type="EMBL" id="MU006133">
    <property type="protein sequence ID" value="KAF2834131.1"/>
    <property type="molecule type" value="Genomic_DNA"/>
</dbReference>
<evidence type="ECO:0000256" key="1">
    <source>
        <dbReference type="SAM" id="Phobius"/>
    </source>
</evidence>
<keyword evidence="1" id="KW-0812">Transmembrane</keyword>
<gene>
    <name evidence="2" type="ORF">M501DRAFT_991029</name>
</gene>
<protein>
    <submittedName>
        <fullName evidence="2">Uncharacterized protein</fullName>
    </submittedName>
</protein>
<dbReference type="Proteomes" id="UP000799429">
    <property type="component" value="Unassembled WGS sequence"/>
</dbReference>
<keyword evidence="3" id="KW-1185">Reference proteome</keyword>
<comment type="caution">
    <text evidence="2">The sequence shown here is derived from an EMBL/GenBank/DDBJ whole genome shotgun (WGS) entry which is preliminary data.</text>
</comment>
<feature type="transmembrane region" description="Helical" evidence="1">
    <location>
        <begin position="31"/>
        <end position="53"/>
    </location>
</feature>
<sequence length="130" mass="14804">MSNRRFCDEVEVETQFSGTLIFYSYHAKNLIISYTVGILASLGIICLGVWSFTQNDTTSYDNKFSTVAASMRNPEMAETLKYLPVGSGIADPHAKQFEIMLEKCGVDDQKETGLQRMQGYWFVPYLHRKL</sequence>
<evidence type="ECO:0000313" key="3">
    <source>
        <dbReference type="Proteomes" id="UP000799429"/>
    </source>
</evidence>
<dbReference type="OrthoDB" id="5322539at2759"/>
<keyword evidence="1" id="KW-0472">Membrane</keyword>